<dbReference type="Proteomes" id="UP001626550">
    <property type="component" value="Unassembled WGS sequence"/>
</dbReference>
<evidence type="ECO:0000313" key="5">
    <source>
        <dbReference type="EMBL" id="KAL3314160.1"/>
    </source>
</evidence>
<evidence type="ECO:0000313" key="6">
    <source>
        <dbReference type="Proteomes" id="UP001626550"/>
    </source>
</evidence>
<dbReference type="GO" id="GO:0005096">
    <property type="term" value="F:GTPase activator activity"/>
    <property type="evidence" value="ECO:0007669"/>
    <property type="project" value="UniProtKB-KW"/>
</dbReference>
<dbReference type="Pfam" id="PF00566">
    <property type="entry name" value="RabGAP-TBC"/>
    <property type="match status" value="1"/>
</dbReference>
<reference evidence="5 6" key="1">
    <citation type="submission" date="2024-11" db="EMBL/GenBank/DDBJ databases">
        <title>Adaptive evolution of stress response genes in parasites aligns with host niche diversity.</title>
        <authorList>
            <person name="Hahn C."/>
            <person name="Resl P."/>
        </authorList>
    </citation>
    <scope>NUCLEOTIDE SEQUENCE [LARGE SCALE GENOMIC DNA]</scope>
    <source>
        <strain evidence="5">EGGRZ-B1_66</strain>
        <tissue evidence="5">Body</tissue>
    </source>
</reference>
<sequence>MNDSTGITNLSILVKRFCRKGIPRNKRGDLWLYLSGASIAMEKNPDAYQQALTVPIEKKFQAVIDVDIPRTFPENKYFADDQTPDSKVTSLKNVLHAFTSTNIDIGYCQGMNYIVALILLALDEADPASSEKKAYFILIGLVDNHLKRYYKEGMVGLQVDCKVLQELIKREEPTIYRLMMDGNVDMLMLSTKWFICLFADVLPTETVFRIFDAVFYEGDKILFRASLALIKLHHKELIACKQLPEMVQHFRSMCHDKTTLDCHQFIEQMFKVHLKRSDINQLRGHFTEAVETGRYSRVNKLARSARDS</sequence>
<organism evidence="5 6">
    <name type="scientific">Cichlidogyrus casuarinus</name>
    <dbReference type="NCBI Taxonomy" id="1844966"/>
    <lineage>
        <taxon>Eukaryota</taxon>
        <taxon>Metazoa</taxon>
        <taxon>Spiralia</taxon>
        <taxon>Lophotrochozoa</taxon>
        <taxon>Platyhelminthes</taxon>
        <taxon>Monogenea</taxon>
        <taxon>Monopisthocotylea</taxon>
        <taxon>Dactylogyridea</taxon>
        <taxon>Ancyrocephalidae</taxon>
        <taxon>Cichlidogyrus</taxon>
    </lineage>
</organism>
<proteinExistence type="predicted"/>
<dbReference type="PANTHER" id="PTHR47219:SF9">
    <property type="entry name" value="GTPASE ACTIVATING PROTEIN AND CENTROSOME-ASSOCIATED, ISOFORM B"/>
    <property type="match status" value="1"/>
</dbReference>
<dbReference type="InterPro" id="IPR000195">
    <property type="entry name" value="Rab-GAP-TBC_dom"/>
</dbReference>
<dbReference type="SUPFAM" id="SSF47923">
    <property type="entry name" value="Ypt/Rab-GAP domain of gyp1p"/>
    <property type="match status" value="2"/>
</dbReference>
<comment type="caution">
    <text evidence="5">The sequence shown here is derived from an EMBL/GenBank/DDBJ whole genome shotgun (WGS) entry which is preliminary data.</text>
</comment>
<name>A0ABD2Q3G9_9PLAT</name>
<dbReference type="Gene3D" id="1.10.472.80">
    <property type="entry name" value="Ypt/Rab-GAP domain of gyp1p, domain 3"/>
    <property type="match status" value="1"/>
</dbReference>
<keyword evidence="1" id="KW-0343">GTPase activation</keyword>
<evidence type="ECO:0000256" key="2">
    <source>
        <dbReference type="ARBA" id="ARBA00043879"/>
    </source>
</evidence>
<dbReference type="SMART" id="SM00164">
    <property type="entry name" value="TBC"/>
    <property type="match status" value="1"/>
</dbReference>
<dbReference type="FunFam" id="1.10.8.270:FF:000016">
    <property type="entry name" value="TBC1 domain family member 2A"/>
    <property type="match status" value="1"/>
</dbReference>
<evidence type="ECO:0000259" key="4">
    <source>
        <dbReference type="PROSITE" id="PS50086"/>
    </source>
</evidence>
<dbReference type="InterPro" id="IPR035969">
    <property type="entry name" value="Rab-GAP_TBC_sf"/>
</dbReference>
<dbReference type="PROSITE" id="PS50086">
    <property type="entry name" value="TBC_RABGAP"/>
    <property type="match status" value="1"/>
</dbReference>
<feature type="domain" description="Rab-GAP TBC" evidence="4">
    <location>
        <begin position="21"/>
        <end position="218"/>
    </location>
</feature>
<evidence type="ECO:0000256" key="1">
    <source>
        <dbReference type="ARBA" id="ARBA00022468"/>
    </source>
</evidence>
<dbReference type="InterPro" id="IPR050302">
    <property type="entry name" value="Rab_GAP_TBC_domain"/>
</dbReference>
<dbReference type="EMBL" id="JBJKFK010001079">
    <property type="protein sequence ID" value="KAL3314160.1"/>
    <property type="molecule type" value="Genomic_DNA"/>
</dbReference>
<protein>
    <recommendedName>
        <fullName evidence="3">Growth hormone-regulated TBC protein 1</fullName>
    </recommendedName>
</protein>
<dbReference type="FunFam" id="1.10.472.80:FF:000029">
    <property type="entry name" value="Growth hormone-regulated TBC protein 1"/>
    <property type="match status" value="1"/>
</dbReference>
<comment type="function">
    <text evidence="2">May act as a GTPase-activating protein for Rab family protein(s).</text>
</comment>
<dbReference type="AlphaFoldDB" id="A0ABD2Q3G9"/>
<accession>A0ABD2Q3G9</accession>
<keyword evidence="6" id="KW-1185">Reference proteome</keyword>
<gene>
    <name evidence="5" type="primary">GRTP1</name>
    <name evidence="5" type="ORF">Ciccas_007226</name>
</gene>
<evidence type="ECO:0000256" key="3">
    <source>
        <dbReference type="ARBA" id="ARBA00070878"/>
    </source>
</evidence>
<dbReference type="PANTHER" id="PTHR47219">
    <property type="entry name" value="RAB GTPASE-ACTIVATING PROTEIN 1-LIKE"/>
    <property type="match status" value="1"/>
</dbReference>
<dbReference type="Gene3D" id="1.10.8.270">
    <property type="entry name" value="putative rabgap domain of human tbc1 domain family member 14 like domains"/>
    <property type="match status" value="1"/>
</dbReference>